<dbReference type="EMBL" id="ADNY01000029">
    <property type="protein sequence ID" value="EFG55520.1"/>
    <property type="molecule type" value="Genomic_DNA"/>
</dbReference>
<feature type="transmembrane region" description="Helical" evidence="1">
    <location>
        <begin position="45"/>
        <end position="66"/>
    </location>
</feature>
<evidence type="ECO:0000313" key="3">
    <source>
        <dbReference type="Proteomes" id="UP000004069"/>
    </source>
</evidence>
<evidence type="ECO:0000313" key="2">
    <source>
        <dbReference type="EMBL" id="EFG55520.1"/>
    </source>
</evidence>
<keyword evidence="1" id="KW-0812">Transmembrane</keyword>
<dbReference type="Proteomes" id="UP000004069">
    <property type="component" value="Unassembled WGS sequence"/>
</dbReference>
<feature type="transmembrane region" description="Helical" evidence="1">
    <location>
        <begin position="21"/>
        <end position="39"/>
    </location>
</feature>
<comment type="caution">
    <text evidence="2">The sequence shown here is derived from an EMBL/GenBank/DDBJ whole genome shotgun (WGS) entry which is preliminary data.</text>
</comment>
<evidence type="ECO:0000256" key="1">
    <source>
        <dbReference type="SAM" id="Phobius"/>
    </source>
</evidence>
<keyword evidence="1" id="KW-1133">Transmembrane helix</keyword>
<keyword evidence="1" id="KW-0472">Membrane</keyword>
<gene>
    <name evidence="2" type="ORF">HMPREF0493_0711</name>
</gene>
<dbReference type="STRING" id="83683.B1745_01645"/>
<dbReference type="eggNOG" id="ENOG5030AG2">
    <property type="taxonomic scope" value="Bacteria"/>
</dbReference>
<organism evidence="2 3">
    <name type="scientific">Lactobacillus amylolyticus DSM 11664</name>
    <dbReference type="NCBI Taxonomy" id="585524"/>
    <lineage>
        <taxon>Bacteria</taxon>
        <taxon>Bacillati</taxon>
        <taxon>Bacillota</taxon>
        <taxon>Bacilli</taxon>
        <taxon>Lactobacillales</taxon>
        <taxon>Lactobacillaceae</taxon>
        <taxon>Lactobacillus</taxon>
    </lineage>
</organism>
<reference evidence="2 3" key="1">
    <citation type="submission" date="2010-04" db="EMBL/GenBank/DDBJ databases">
        <authorList>
            <person name="Muzny D."/>
            <person name="Qin X."/>
            <person name="Deng J."/>
            <person name="Jiang H."/>
            <person name="Liu Y."/>
            <person name="Qu J."/>
            <person name="Song X.-Z."/>
            <person name="Zhang L."/>
            <person name="Thornton R."/>
            <person name="Coyle M."/>
            <person name="Francisco L."/>
            <person name="Jackson L."/>
            <person name="Javaid M."/>
            <person name="Korchina V."/>
            <person name="Kovar C."/>
            <person name="Mata R."/>
            <person name="Mathew T."/>
            <person name="Ngo R."/>
            <person name="Nguyen L."/>
            <person name="Nguyen N."/>
            <person name="Okwuonu G."/>
            <person name="Ongeri F."/>
            <person name="Pham C."/>
            <person name="Simmons D."/>
            <person name="Wilczek-Boney K."/>
            <person name="Hale W."/>
            <person name="Jakkamsetti A."/>
            <person name="Pham P."/>
            <person name="Ruth R."/>
            <person name="San Lucas F."/>
            <person name="Warren J."/>
            <person name="Zhang J."/>
            <person name="Zhao Z."/>
            <person name="Zhou C."/>
            <person name="Zhu D."/>
            <person name="Lee S."/>
            <person name="Bess C."/>
            <person name="Blankenburg K."/>
            <person name="Forbes L."/>
            <person name="Fu Q."/>
            <person name="Gubbala S."/>
            <person name="Hirani K."/>
            <person name="Jayaseelan J.C."/>
            <person name="Lara F."/>
            <person name="Munidasa M."/>
            <person name="Palculict T."/>
            <person name="Patil S."/>
            <person name="Pu L.-L."/>
            <person name="Saada N."/>
            <person name="Tang L."/>
            <person name="Weissenberger G."/>
            <person name="Zhu Y."/>
            <person name="Hemphill L."/>
            <person name="Shang Y."/>
            <person name="Youmans B."/>
            <person name="Ayvaz T."/>
            <person name="Ross M."/>
            <person name="Santibanez J."/>
            <person name="Aqrawi P."/>
            <person name="Gross S."/>
            <person name="Joshi V."/>
            <person name="Fowler G."/>
            <person name="Nazareth L."/>
            <person name="Reid J."/>
            <person name="Worley K."/>
            <person name="Petrosino J."/>
            <person name="Highlander S."/>
            <person name="Gibbs R."/>
        </authorList>
    </citation>
    <scope>NUCLEOTIDE SEQUENCE [LARGE SCALE GENOMIC DNA]</scope>
    <source>
        <strain evidence="2 3">DSM 11664</strain>
    </source>
</reference>
<accession>D4YT50</accession>
<proteinExistence type="predicted"/>
<sequence>MVAETRNKVIRVIVMQKFIKYLVAVLFIIGGIFMFGWILGDNETATPAGLTALYMIVEGIFFYHYFRNRNISTL</sequence>
<protein>
    <submittedName>
        <fullName evidence="2">Uncharacterized protein</fullName>
    </submittedName>
</protein>
<keyword evidence="3" id="KW-1185">Reference proteome</keyword>
<name>D4YT50_9LACO</name>
<dbReference type="AlphaFoldDB" id="D4YT50"/>